<organism evidence="2 3">
    <name type="scientific">Sporichthya brevicatena</name>
    <dbReference type="NCBI Taxonomy" id="171442"/>
    <lineage>
        <taxon>Bacteria</taxon>
        <taxon>Bacillati</taxon>
        <taxon>Actinomycetota</taxon>
        <taxon>Actinomycetes</taxon>
        <taxon>Sporichthyales</taxon>
        <taxon>Sporichthyaceae</taxon>
        <taxon>Sporichthya</taxon>
    </lineage>
</organism>
<name>A0ABN1H6X7_9ACTN</name>
<dbReference type="PANTHER" id="PTHR43615:SF1">
    <property type="entry name" value="PPDK_N DOMAIN-CONTAINING PROTEIN"/>
    <property type="match status" value="1"/>
</dbReference>
<comment type="caution">
    <text evidence="2">The sequence shown here is derived from an EMBL/GenBank/DDBJ whole genome shotgun (WGS) entry which is preliminary data.</text>
</comment>
<dbReference type="InterPro" id="IPR051549">
    <property type="entry name" value="PEP_Utilizing_Enz"/>
</dbReference>
<dbReference type="InterPro" id="IPR008279">
    <property type="entry name" value="PEP-util_enz_mobile_dom"/>
</dbReference>
<dbReference type="RefSeq" id="WP_344607719.1">
    <property type="nucleotide sequence ID" value="NZ_BAAAHE010000038.1"/>
</dbReference>
<evidence type="ECO:0000313" key="3">
    <source>
        <dbReference type="Proteomes" id="UP001500957"/>
    </source>
</evidence>
<dbReference type="Pfam" id="PF00391">
    <property type="entry name" value="PEP-utilizers"/>
    <property type="match status" value="1"/>
</dbReference>
<reference evidence="2 3" key="1">
    <citation type="journal article" date="2019" name="Int. J. Syst. Evol. Microbiol.">
        <title>The Global Catalogue of Microorganisms (GCM) 10K type strain sequencing project: providing services to taxonomists for standard genome sequencing and annotation.</title>
        <authorList>
            <consortium name="The Broad Institute Genomics Platform"/>
            <consortium name="The Broad Institute Genome Sequencing Center for Infectious Disease"/>
            <person name="Wu L."/>
            <person name="Ma J."/>
        </authorList>
    </citation>
    <scope>NUCLEOTIDE SEQUENCE [LARGE SCALE GENOMIC DNA]</scope>
    <source>
        <strain evidence="2 3">JCM 10671</strain>
    </source>
</reference>
<dbReference type="InterPro" id="IPR036637">
    <property type="entry name" value="Phosphohistidine_dom_sf"/>
</dbReference>
<dbReference type="Proteomes" id="UP001500957">
    <property type="component" value="Unassembled WGS sequence"/>
</dbReference>
<sequence length="553" mass="59835">MPDASSRWSASRFVGGSEGRVDTLDNADCKPDVCWTTGNVADAFPGVFTAFTFSFVHEPMEIAMRRMFHTLGVFTADELSVSPRLEDQFWNAFAGRAAANIDQFRRVAGLLPGTSATAIEQQLFGYVRPETVDDNSLRRYPAILAKAPRAVTTLPKRHDAMFADLRAWRLASLARVPNLDEAGCLELIGDAKHRFGRFMLEHLIVAFVSSGLADRLTELTTKAGLPGLEARLLSGVGSDENEVANDLWELAHERLSLAEFLDRHGYHGPNEGQISGVSWREDPSPVLKRLADYRNIAADDPRAPRNRSAAQARLRAEAAAELGSTSRIVGAQVRLLVKLTARFLALREQGKAGYLLTFDVTKAACRRLGALLTERGVLADPEDVFHLTHGELVDGLRDLPGGLSVTDLVATRRALHEEREHLRLPQAWQGVPVLTKVEEPSTEGSAVGAVVKGLAASSGVAEGRARVVRDPATAEFDDGDILVCENTDPGWISLFLVAAAVVTDQGGMLSHGPIVARELGLPCVCGTEDGSRRIADGQRVRVDGDAGTVTVLE</sequence>
<dbReference type="Gene3D" id="3.50.30.10">
    <property type="entry name" value="Phosphohistidine domain"/>
    <property type="match status" value="1"/>
</dbReference>
<proteinExistence type="predicted"/>
<dbReference type="PANTHER" id="PTHR43615">
    <property type="entry name" value="PHOSPHOENOLPYRUVATE SYNTHASE-RELATED"/>
    <property type="match status" value="1"/>
</dbReference>
<dbReference type="SUPFAM" id="SSF52009">
    <property type="entry name" value="Phosphohistidine domain"/>
    <property type="match status" value="1"/>
</dbReference>
<gene>
    <name evidence="2" type="ORF">GCM10009547_38270</name>
</gene>
<evidence type="ECO:0000259" key="1">
    <source>
        <dbReference type="Pfam" id="PF00391"/>
    </source>
</evidence>
<feature type="domain" description="PEP-utilising enzyme mobile" evidence="1">
    <location>
        <begin position="476"/>
        <end position="547"/>
    </location>
</feature>
<protein>
    <recommendedName>
        <fullName evidence="1">PEP-utilising enzyme mobile domain-containing protein</fullName>
    </recommendedName>
</protein>
<accession>A0ABN1H6X7</accession>
<evidence type="ECO:0000313" key="2">
    <source>
        <dbReference type="EMBL" id="GAA0630774.1"/>
    </source>
</evidence>
<keyword evidence="3" id="KW-1185">Reference proteome</keyword>
<dbReference type="EMBL" id="BAAAHE010000038">
    <property type="protein sequence ID" value="GAA0630774.1"/>
    <property type="molecule type" value="Genomic_DNA"/>
</dbReference>